<dbReference type="AlphaFoldDB" id="A0A9W4XNN6"/>
<name>A0A9W4XNN6_9PLEO</name>
<feature type="compositionally biased region" description="Polar residues" evidence="1">
    <location>
        <begin position="37"/>
        <end position="46"/>
    </location>
</feature>
<proteinExistence type="predicted"/>
<feature type="region of interest" description="Disordered" evidence="1">
    <location>
        <begin position="12"/>
        <end position="57"/>
    </location>
</feature>
<comment type="caution">
    <text evidence="3">The sequence shown here is derived from an EMBL/GenBank/DDBJ whole genome shotgun (WGS) entry which is preliminary data.</text>
</comment>
<sequence length="213" mass="24481">MFPYSYFPRLPVWNSLAPPRPRQPTSPPKEPAKPASQDPTSHQSMSHPKDAPPDHDIVKHNHACETQHPPLFKKPKRVYINTYSNSVVKRSKTEHERVVDSRQPGLKPLLTVCAMDWKPPPREVCEKWSGINEEVQRFVGRLKEARRDMNVAMNETIGYLSRNHDEALIEVCCVQGTHRSVAAAEIMGVELALKGIDTYIRHLHRQKMPQDEW</sequence>
<feature type="compositionally biased region" description="Basic and acidic residues" evidence="1">
    <location>
        <begin position="47"/>
        <end position="57"/>
    </location>
</feature>
<evidence type="ECO:0000313" key="4">
    <source>
        <dbReference type="Proteomes" id="UP001152607"/>
    </source>
</evidence>
<evidence type="ECO:0000259" key="2">
    <source>
        <dbReference type="Pfam" id="PF22740"/>
    </source>
</evidence>
<evidence type="ECO:0000313" key="3">
    <source>
        <dbReference type="EMBL" id="CAI6335105.1"/>
    </source>
</evidence>
<keyword evidence="4" id="KW-1185">Reference proteome</keyword>
<dbReference type="Pfam" id="PF22740">
    <property type="entry name" value="PapZ_C"/>
    <property type="match status" value="1"/>
</dbReference>
<dbReference type="OrthoDB" id="5418695at2759"/>
<accession>A0A9W4XNN6</accession>
<evidence type="ECO:0000256" key="1">
    <source>
        <dbReference type="SAM" id="MobiDB-lite"/>
    </source>
</evidence>
<feature type="domain" description="RapZ C-terminal" evidence="2">
    <location>
        <begin position="123"/>
        <end position="203"/>
    </location>
</feature>
<gene>
    <name evidence="3" type="ORF">PDIGIT_LOCUS8182</name>
</gene>
<protein>
    <recommendedName>
        <fullName evidence="2">RapZ C-terminal domain-containing protein</fullName>
    </recommendedName>
</protein>
<organism evidence="3 4">
    <name type="scientific">Periconia digitata</name>
    <dbReference type="NCBI Taxonomy" id="1303443"/>
    <lineage>
        <taxon>Eukaryota</taxon>
        <taxon>Fungi</taxon>
        <taxon>Dikarya</taxon>
        <taxon>Ascomycota</taxon>
        <taxon>Pezizomycotina</taxon>
        <taxon>Dothideomycetes</taxon>
        <taxon>Pleosporomycetidae</taxon>
        <taxon>Pleosporales</taxon>
        <taxon>Massarineae</taxon>
        <taxon>Periconiaceae</taxon>
        <taxon>Periconia</taxon>
    </lineage>
</organism>
<reference evidence="3" key="1">
    <citation type="submission" date="2023-01" db="EMBL/GenBank/DDBJ databases">
        <authorList>
            <person name="Van Ghelder C."/>
            <person name="Rancurel C."/>
        </authorList>
    </citation>
    <scope>NUCLEOTIDE SEQUENCE</scope>
    <source>
        <strain evidence="3">CNCM I-4278</strain>
    </source>
</reference>
<dbReference type="EMBL" id="CAOQHR010000005">
    <property type="protein sequence ID" value="CAI6335105.1"/>
    <property type="molecule type" value="Genomic_DNA"/>
</dbReference>
<dbReference type="InterPro" id="IPR053931">
    <property type="entry name" value="RapZ_C"/>
</dbReference>
<feature type="compositionally biased region" description="Pro residues" evidence="1">
    <location>
        <begin position="18"/>
        <end position="29"/>
    </location>
</feature>
<dbReference type="Proteomes" id="UP001152607">
    <property type="component" value="Unassembled WGS sequence"/>
</dbReference>